<protein>
    <submittedName>
        <fullName evidence="2">Flavodoxin</fullName>
    </submittedName>
</protein>
<evidence type="ECO:0000313" key="3">
    <source>
        <dbReference type="Proteomes" id="UP001176021"/>
    </source>
</evidence>
<comment type="caution">
    <text evidence="2">The sequence shown here is derived from an EMBL/GenBank/DDBJ whole genome shotgun (WGS) entry which is preliminary data.</text>
</comment>
<dbReference type="InterPro" id="IPR052200">
    <property type="entry name" value="Protoporphyrinogen_IX_DH"/>
</dbReference>
<dbReference type="PROSITE" id="PS50902">
    <property type="entry name" value="FLAVODOXIN_LIKE"/>
    <property type="match status" value="1"/>
</dbReference>
<dbReference type="Gene3D" id="3.40.50.360">
    <property type="match status" value="1"/>
</dbReference>
<dbReference type="SUPFAM" id="SSF52218">
    <property type="entry name" value="Flavoproteins"/>
    <property type="match status" value="1"/>
</dbReference>
<organism evidence="2 3">
    <name type="scientific">Desulfosporosinus nitroreducens</name>
    <dbReference type="NCBI Taxonomy" id="2018668"/>
    <lineage>
        <taxon>Bacteria</taxon>
        <taxon>Bacillati</taxon>
        <taxon>Bacillota</taxon>
        <taxon>Clostridia</taxon>
        <taxon>Eubacteriales</taxon>
        <taxon>Desulfitobacteriaceae</taxon>
        <taxon>Desulfosporosinus</taxon>
    </lineage>
</organism>
<dbReference type="Proteomes" id="UP001176021">
    <property type="component" value="Unassembled WGS sequence"/>
</dbReference>
<accession>A0ABT8QP33</accession>
<evidence type="ECO:0000259" key="1">
    <source>
        <dbReference type="PROSITE" id="PS50902"/>
    </source>
</evidence>
<evidence type="ECO:0000313" key="2">
    <source>
        <dbReference type="EMBL" id="MDO0823117.1"/>
    </source>
</evidence>
<sequence length="154" mass="17589">MKTLIIYKSYHKMNTEKIAKVMAQEMNAKLAKVENVMPEDLVEYDLIGFGSGIYGSKFHKTVYEFLEKMPSMKKKAFVFFTSAEFGEKHLMKEKLSEKGCTVIGEFNCSGEYSPFGFNLNCKSKLAFIGGREKGHPDERDKERARMFANGLLNL</sequence>
<feature type="domain" description="Flavodoxin-like" evidence="1">
    <location>
        <begin position="4"/>
        <end position="152"/>
    </location>
</feature>
<dbReference type="EMBL" id="JAMJEV010000007">
    <property type="protein sequence ID" value="MDO0823117.1"/>
    <property type="molecule type" value="Genomic_DNA"/>
</dbReference>
<dbReference type="PANTHER" id="PTHR38030:SF2">
    <property type="entry name" value="PROTOPORPHYRINOGEN IX DEHYDROGENASE [QUINONE]"/>
    <property type="match status" value="1"/>
</dbReference>
<dbReference type="PANTHER" id="PTHR38030">
    <property type="entry name" value="PROTOPORPHYRINOGEN IX DEHYDROGENASE [MENAQUINONE]"/>
    <property type="match status" value="1"/>
</dbReference>
<proteinExistence type="predicted"/>
<name>A0ABT8QP33_9FIRM</name>
<reference evidence="2" key="1">
    <citation type="submission" date="2022-05" db="EMBL/GenBank/DDBJ databases">
        <title>Expanded diversity of anoxic marine methylotrophy in a Black Sea sulfate reducing microorganism.</title>
        <authorList>
            <person name="Fischer P.Q."/>
            <person name="Stams A.J.M."/>
            <person name="Villanueva L."/>
            <person name="Sousa D.Z."/>
        </authorList>
    </citation>
    <scope>NUCLEOTIDE SEQUENCE</scope>
    <source>
        <strain evidence="2">P130</strain>
    </source>
</reference>
<dbReference type="InterPro" id="IPR029039">
    <property type="entry name" value="Flavoprotein-like_sf"/>
</dbReference>
<dbReference type="RefSeq" id="WP_302048630.1">
    <property type="nucleotide sequence ID" value="NZ_JAMJEV010000007.1"/>
</dbReference>
<keyword evidence="3" id="KW-1185">Reference proteome</keyword>
<gene>
    <name evidence="2" type="ORF">M8H41_09655</name>
</gene>
<dbReference type="InterPro" id="IPR026816">
    <property type="entry name" value="Flavodoxin_dom"/>
</dbReference>
<dbReference type="InterPro" id="IPR008254">
    <property type="entry name" value="Flavodoxin/NO_synth"/>
</dbReference>
<dbReference type="Pfam" id="PF12724">
    <property type="entry name" value="Flavodoxin_5"/>
    <property type="match status" value="1"/>
</dbReference>